<evidence type="ECO:0000313" key="2">
    <source>
        <dbReference type="EMBL" id="VEH66605.1"/>
    </source>
</evidence>
<evidence type="ECO:0000256" key="1">
    <source>
        <dbReference type="SAM" id="Phobius"/>
    </source>
</evidence>
<dbReference type="KEGG" id="rpne:NCTC8284_01776"/>
<keyword evidence="1" id="KW-0472">Membrane</keyword>
<dbReference type="AlphaFoldDB" id="A0A448MN70"/>
<reference evidence="2 3" key="1">
    <citation type="submission" date="2018-12" db="EMBL/GenBank/DDBJ databases">
        <authorList>
            <consortium name="Pathogen Informatics"/>
        </authorList>
    </citation>
    <scope>NUCLEOTIDE SEQUENCE [LARGE SCALE GENOMIC DNA]</scope>
    <source>
        <strain evidence="2 3">NCTC8284</strain>
    </source>
</reference>
<feature type="transmembrane region" description="Helical" evidence="1">
    <location>
        <begin position="20"/>
        <end position="46"/>
    </location>
</feature>
<name>A0A448MN70_9PAST</name>
<evidence type="ECO:0000313" key="3">
    <source>
        <dbReference type="Proteomes" id="UP000278733"/>
    </source>
</evidence>
<protein>
    <submittedName>
        <fullName evidence="2">Putative phosphate permease</fullName>
    </submittedName>
</protein>
<sequence>MGLTSFILSIVTMTKGLKHVGLHFTITETVTIAATISLISIVFCYFTSAAKLSKIVCKAVLLAELKSI</sequence>
<accession>A0A448MN70</accession>
<gene>
    <name evidence="2" type="ORF">NCTC8284_01776</name>
</gene>
<dbReference type="Proteomes" id="UP000278733">
    <property type="component" value="Chromosome"/>
</dbReference>
<proteinExistence type="predicted"/>
<dbReference type="EMBL" id="LR134405">
    <property type="protein sequence ID" value="VEH66605.1"/>
    <property type="molecule type" value="Genomic_DNA"/>
</dbReference>
<organism evidence="2 3">
    <name type="scientific">Rodentibacter pneumotropicus</name>
    <dbReference type="NCBI Taxonomy" id="758"/>
    <lineage>
        <taxon>Bacteria</taxon>
        <taxon>Pseudomonadati</taxon>
        <taxon>Pseudomonadota</taxon>
        <taxon>Gammaproteobacteria</taxon>
        <taxon>Pasteurellales</taxon>
        <taxon>Pasteurellaceae</taxon>
        <taxon>Rodentibacter</taxon>
    </lineage>
</organism>
<keyword evidence="1" id="KW-1133">Transmembrane helix</keyword>
<keyword evidence="1" id="KW-0812">Transmembrane</keyword>